<evidence type="ECO:0000256" key="1">
    <source>
        <dbReference type="SAM" id="MobiDB-lite"/>
    </source>
</evidence>
<dbReference type="EMBL" id="HG680129">
    <property type="protein sequence ID" value="CDJ27732.1"/>
    <property type="molecule type" value="Genomic_DNA"/>
</dbReference>
<evidence type="ECO:0000256" key="2">
    <source>
        <dbReference type="SAM" id="Phobius"/>
    </source>
</evidence>
<dbReference type="AlphaFoldDB" id="U6JUI8"/>
<dbReference type="GeneID" id="25378226"/>
<feature type="compositionally biased region" description="Acidic residues" evidence="1">
    <location>
        <begin position="199"/>
        <end position="209"/>
    </location>
</feature>
<evidence type="ECO:0000313" key="4">
    <source>
        <dbReference type="EMBL" id="CDJ27732.1"/>
    </source>
</evidence>
<keyword evidence="3" id="KW-0732">Signal</keyword>
<dbReference type="OrthoDB" id="347399at2759"/>
<reference evidence="4" key="2">
    <citation type="submission" date="2013-10" db="EMBL/GenBank/DDBJ databases">
        <authorList>
            <person name="Aslett M."/>
        </authorList>
    </citation>
    <scope>NUCLEOTIDE SEQUENCE [LARGE SCALE GENOMIC DNA]</scope>
    <source>
        <strain evidence="4">Houghton</strain>
    </source>
</reference>
<keyword evidence="2" id="KW-0472">Membrane</keyword>
<keyword evidence="2" id="KW-0812">Transmembrane</keyword>
<dbReference type="RefSeq" id="XP_013350310.1">
    <property type="nucleotide sequence ID" value="XM_013494856.1"/>
</dbReference>
<organism evidence="4 5">
    <name type="scientific">Eimeria mitis</name>
    <dbReference type="NCBI Taxonomy" id="44415"/>
    <lineage>
        <taxon>Eukaryota</taxon>
        <taxon>Sar</taxon>
        <taxon>Alveolata</taxon>
        <taxon>Apicomplexa</taxon>
        <taxon>Conoidasida</taxon>
        <taxon>Coccidia</taxon>
        <taxon>Eucoccidiorida</taxon>
        <taxon>Eimeriorina</taxon>
        <taxon>Eimeriidae</taxon>
        <taxon>Eimeria</taxon>
    </lineage>
</organism>
<dbReference type="Pfam" id="PF11054">
    <property type="entry name" value="Surface_antigen"/>
    <property type="match status" value="1"/>
</dbReference>
<proteinExistence type="predicted"/>
<dbReference type="Proteomes" id="UP000030744">
    <property type="component" value="Unassembled WGS sequence"/>
</dbReference>
<name>U6JUI8_9EIME</name>
<keyword evidence="2" id="KW-1133">Transmembrane helix</keyword>
<feature type="transmembrane region" description="Helical" evidence="2">
    <location>
        <begin position="251"/>
        <end position="269"/>
    </location>
</feature>
<evidence type="ECO:0000313" key="5">
    <source>
        <dbReference type="Proteomes" id="UP000030744"/>
    </source>
</evidence>
<reference evidence="4" key="1">
    <citation type="submission" date="2013-10" db="EMBL/GenBank/DDBJ databases">
        <title>Genomic analysis of the causative agents of coccidiosis in chickens.</title>
        <authorList>
            <person name="Reid A.J."/>
            <person name="Blake D."/>
            <person name="Billington K."/>
            <person name="Browne H."/>
            <person name="Dunn M."/>
            <person name="Hung S."/>
            <person name="Kawahara F."/>
            <person name="Miranda-Saavedra D."/>
            <person name="Mourier T."/>
            <person name="Nagra H."/>
            <person name="Otto T.D."/>
            <person name="Rawlings N."/>
            <person name="Sanchez A."/>
            <person name="Sanders M."/>
            <person name="Subramaniam C."/>
            <person name="Tay Y."/>
            <person name="Dear P."/>
            <person name="Doerig C."/>
            <person name="Gruber A."/>
            <person name="Parkinson J."/>
            <person name="Shirley M."/>
            <person name="Wan K.L."/>
            <person name="Berriman M."/>
            <person name="Tomley F."/>
            <person name="Pain A."/>
        </authorList>
    </citation>
    <scope>NUCLEOTIDE SEQUENCE [LARGE SCALE GENOMIC DNA]</scope>
    <source>
        <strain evidence="4">Houghton</strain>
    </source>
</reference>
<dbReference type="InterPro" id="IPR021288">
    <property type="entry name" value="Surface_antigen"/>
</dbReference>
<keyword evidence="5" id="KW-1185">Reference proteome</keyword>
<dbReference type="VEuPathDB" id="ToxoDB:EMH_0034300"/>
<evidence type="ECO:0000256" key="3">
    <source>
        <dbReference type="SAM" id="SignalP"/>
    </source>
</evidence>
<gene>
    <name evidence="4" type="ORF">EMH_0034300</name>
</gene>
<protein>
    <submittedName>
        <fullName evidence="4">SAG family member</fullName>
    </submittedName>
</protein>
<sequence>MPALRLLTVVSASLLLLARADGGDGQSSSATTKYKVTLGTDDACLSEINNARKDVGFNDFVAAKQGEQGKTLPEADTESPTTENWVWKPVCDVLIPEDAKSQKSEGAAEKKFASGTYAFQVVSAPNPDCTAVVDTWKKAHSNFSGVPPSKKDSNTLYDNHENVSFVAIYNPSEGATAHCRVVTCTKKITPGPAAPQGEPQEEDTTEEETKEGSALICMTTPDVLPEDSKTAPFTEEQWGRIVTVLEGSASTVFPTVLGIITAVFAVVAAM</sequence>
<feature type="chain" id="PRO_5004672554" evidence="3">
    <location>
        <begin position="23"/>
        <end position="270"/>
    </location>
</feature>
<feature type="region of interest" description="Disordered" evidence="1">
    <location>
        <begin position="188"/>
        <end position="212"/>
    </location>
</feature>
<feature type="signal peptide" evidence="3">
    <location>
        <begin position="1"/>
        <end position="22"/>
    </location>
</feature>
<accession>U6JUI8</accession>